<comment type="caution">
    <text evidence="1">The sequence shown here is derived from an EMBL/GenBank/DDBJ whole genome shotgun (WGS) entry which is preliminary data.</text>
</comment>
<reference evidence="1" key="1">
    <citation type="submission" date="2020-08" db="EMBL/GenBank/DDBJ databases">
        <title>Genome sequencing and assembly of the red palm weevil Rhynchophorus ferrugineus.</title>
        <authorList>
            <person name="Dias G.B."/>
            <person name="Bergman C.M."/>
            <person name="Manee M."/>
        </authorList>
    </citation>
    <scope>NUCLEOTIDE SEQUENCE</scope>
    <source>
        <strain evidence="1">AA-2017</strain>
        <tissue evidence="1">Whole larva</tissue>
    </source>
</reference>
<evidence type="ECO:0000313" key="2">
    <source>
        <dbReference type="Proteomes" id="UP000625711"/>
    </source>
</evidence>
<gene>
    <name evidence="1" type="ORF">GWI33_007456</name>
</gene>
<proteinExistence type="predicted"/>
<evidence type="ECO:0000313" key="1">
    <source>
        <dbReference type="EMBL" id="KAF7279259.1"/>
    </source>
</evidence>
<accession>A0A834IG67</accession>
<dbReference type="AlphaFoldDB" id="A0A834IG67"/>
<dbReference type="EMBL" id="JAACXV010000371">
    <property type="protein sequence ID" value="KAF7279259.1"/>
    <property type="molecule type" value="Genomic_DNA"/>
</dbReference>
<organism evidence="1 2">
    <name type="scientific">Rhynchophorus ferrugineus</name>
    <name type="common">Red palm weevil</name>
    <name type="synonym">Curculio ferrugineus</name>
    <dbReference type="NCBI Taxonomy" id="354439"/>
    <lineage>
        <taxon>Eukaryota</taxon>
        <taxon>Metazoa</taxon>
        <taxon>Ecdysozoa</taxon>
        <taxon>Arthropoda</taxon>
        <taxon>Hexapoda</taxon>
        <taxon>Insecta</taxon>
        <taxon>Pterygota</taxon>
        <taxon>Neoptera</taxon>
        <taxon>Endopterygota</taxon>
        <taxon>Coleoptera</taxon>
        <taxon>Polyphaga</taxon>
        <taxon>Cucujiformia</taxon>
        <taxon>Curculionidae</taxon>
        <taxon>Dryophthorinae</taxon>
        <taxon>Rhynchophorus</taxon>
    </lineage>
</organism>
<keyword evidence="2" id="KW-1185">Reference proteome</keyword>
<sequence length="92" mass="10130">MSSSTIVKLLWNLLRFHERQTGSIKCAALPGFIWNSGSETQRVSTCHNLGYLKTWPPLGHGDGAVGRRHSASELLASRCRSVLVVSKLRLAI</sequence>
<name>A0A834IG67_RHYFE</name>
<dbReference type="Proteomes" id="UP000625711">
    <property type="component" value="Unassembled WGS sequence"/>
</dbReference>
<protein>
    <submittedName>
        <fullName evidence="1">Uncharacterized protein</fullName>
    </submittedName>
</protein>